<reference evidence="2 3" key="1">
    <citation type="journal article" date="2021" name="Elife">
        <title>Chloroplast acquisition without the gene transfer in kleptoplastic sea slugs, Plakobranchus ocellatus.</title>
        <authorList>
            <person name="Maeda T."/>
            <person name="Takahashi S."/>
            <person name="Yoshida T."/>
            <person name="Shimamura S."/>
            <person name="Takaki Y."/>
            <person name="Nagai Y."/>
            <person name="Toyoda A."/>
            <person name="Suzuki Y."/>
            <person name="Arimoto A."/>
            <person name="Ishii H."/>
            <person name="Satoh N."/>
            <person name="Nishiyama T."/>
            <person name="Hasebe M."/>
            <person name="Maruyama T."/>
            <person name="Minagawa J."/>
            <person name="Obokata J."/>
            <person name="Shigenobu S."/>
        </authorList>
    </citation>
    <scope>NUCLEOTIDE SEQUENCE [LARGE SCALE GENOMIC DNA]</scope>
</reference>
<name>A0AAV4AFD7_9GAST</name>
<gene>
    <name evidence="2" type="ORF">PoB_003148400</name>
</gene>
<evidence type="ECO:0000313" key="3">
    <source>
        <dbReference type="Proteomes" id="UP000735302"/>
    </source>
</evidence>
<organism evidence="2 3">
    <name type="scientific">Plakobranchus ocellatus</name>
    <dbReference type="NCBI Taxonomy" id="259542"/>
    <lineage>
        <taxon>Eukaryota</taxon>
        <taxon>Metazoa</taxon>
        <taxon>Spiralia</taxon>
        <taxon>Lophotrochozoa</taxon>
        <taxon>Mollusca</taxon>
        <taxon>Gastropoda</taxon>
        <taxon>Heterobranchia</taxon>
        <taxon>Euthyneura</taxon>
        <taxon>Panpulmonata</taxon>
        <taxon>Sacoglossa</taxon>
        <taxon>Placobranchoidea</taxon>
        <taxon>Plakobranchidae</taxon>
        <taxon>Plakobranchus</taxon>
    </lineage>
</organism>
<evidence type="ECO:0000256" key="1">
    <source>
        <dbReference type="SAM" id="MobiDB-lite"/>
    </source>
</evidence>
<dbReference type="AlphaFoldDB" id="A0AAV4AFD7"/>
<keyword evidence="3" id="KW-1185">Reference proteome</keyword>
<comment type="caution">
    <text evidence="2">The sequence shown here is derived from an EMBL/GenBank/DDBJ whole genome shotgun (WGS) entry which is preliminary data.</text>
</comment>
<protein>
    <submittedName>
        <fullName evidence="2">Uncharacterized protein</fullName>
    </submittedName>
</protein>
<proteinExistence type="predicted"/>
<sequence length="102" mass="12085">MLLNASEPVYSEVSQEASPEAWETLEQIDDPRDTSKSQVTEEWLDRRNFTAGTSVARPNPRPRKRKQPGQEENYWRNKWCVFYTRNKLKRSKRATTLISCFF</sequence>
<accession>A0AAV4AFD7</accession>
<dbReference type="Proteomes" id="UP000735302">
    <property type="component" value="Unassembled WGS sequence"/>
</dbReference>
<evidence type="ECO:0000313" key="2">
    <source>
        <dbReference type="EMBL" id="GFO04979.1"/>
    </source>
</evidence>
<feature type="region of interest" description="Disordered" evidence="1">
    <location>
        <begin position="1"/>
        <end position="70"/>
    </location>
</feature>
<dbReference type="EMBL" id="BLXT01003745">
    <property type="protein sequence ID" value="GFO04979.1"/>
    <property type="molecule type" value="Genomic_DNA"/>
</dbReference>